<dbReference type="GO" id="GO:0003677">
    <property type="term" value="F:DNA binding"/>
    <property type="evidence" value="ECO:0007669"/>
    <property type="project" value="InterPro"/>
</dbReference>
<dbReference type="PRINTS" id="PR01657">
    <property type="entry name" value="MCMFAMILY"/>
</dbReference>
<dbReference type="InterPro" id="IPR025158">
    <property type="entry name" value="Mg_chelat-rel_C"/>
</dbReference>
<comment type="similarity">
    <text evidence="1">Belongs to the Mg-chelatase subunits D/I family. ComM subfamily.</text>
</comment>
<feature type="domain" description="AAA+ ATPase" evidence="4">
    <location>
        <begin position="212"/>
        <end position="395"/>
    </location>
</feature>
<dbReference type="Pfam" id="PF13335">
    <property type="entry name" value="Mg_chelatase_C"/>
    <property type="match status" value="1"/>
</dbReference>
<evidence type="ECO:0000256" key="3">
    <source>
        <dbReference type="ARBA" id="ARBA00022840"/>
    </source>
</evidence>
<accession>A0A837IK23</accession>
<protein>
    <submittedName>
        <fullName evidence="5">Mg chelatase, subunit ChlI</fullName>
    </submittedName>
</protein>
<dbReference type="SUPFAM" id="SSF52540">
    <property type="entry name" value="P-loop containing nucleoside triphosphate hydrolases"/>
    <property type="match status" value="1"/>
</dbReference>
<dbReference type="InterPro" id="IPR000523">
    <property type="entry name" value="Mg_chelatse_chII-like_cat_dom"/>
</dbReference>
<dbReference type="InterPro" id="IPR020568">
    <property type="entry name" value="Ribosomal_Su5_D2-typ_SF"/>
</dbReference>
<dbReference type="NCBIfam" id="TIGR00368">
    <property type="entry name" value="YifB family Mg chelatase-like AAA ATPase"/>
    <property type="match status" value="1"/>
</dbReference>
<dbReference type="InterPro" id="IPR014721">
    <property type="entry name" value="Ribsml_uS5_D2-typ_fold_subgr"/>
</dbReference>
<gene>
    <name evidence="5" type="ORF">UY25_C0007G0003</name>
</gene>
<dbReference type="InterPro" id="IPR004482">
    <property type="entry name" value="Mg_chelat-rel"/>
</dbReference>
<dbReference type="SMART" id="SM00382">
    <property type="entry name" value="AAA"/>
    <property type="match status" value="1"/>
</dbReference>
<organism evidence="5 6">
    <name type="scientific">Candidatus Yanofskybacteria bacterium GW2011_GWC1_48_11</name>
    <dbReference type="NCBI Taxonomy" id="1619027"/>
    <lineage>
        <taxon>Bacteria</taxon>
        <taxon>Candidatus Yanofskyibacteriota</taxon>
    </lineage>
</organism>
<sequence>MLIKVSSALHIGLETVGVDVEINMASRGLPGFDIVGLPSKAVDESKERVRTAILNSQIEFPAQKITVNLAPADIPKEGSFYDLPIAVGILSAVLDFRIPKNTLFFGELSLDGSLRHTKGALLLALFAKEFGYTHLFVPKDSANEAAAIPEITVYPAAHLAEVVEHLAGRYALEPAAVSEAPTLSEGSIAEFDMAEILGQEQAKRAMEIAATGGHNILMIGSPGAGKTMLARALPGILPPLHQIESLEVTKIYSASGNIGVGGGLLSARPFRAPHHSSSLVGIIGGGTRPQPGEISLAHRGVLFLDEFNEFPRSVLEALRQPLEDGYVTIGRALGRVRYPAQFMLVASANPCPCGYLNHPKKPCICSPREIQKYRKRASGPILDRIDLHVEVPAVEIDDLAQERQAVKQGEPSSSIQERIKLARNIQHERFAKDAIQVNAEMKNAHLKQYAHLSSEVERILRQAAKRFQLSARSYFRMQKISRTIADLEGVEDITVAHMAEALQYRPKIHDEE</sequence>
<dbReference type="Pfam" id="PF13541">
    <property type="entry name" value="ChlI"/>
    <property type="match status" value="1"/>
</dbReference>
<evidence type="ECO:0000256" key="2">
    <source>
        <dbReference type="ARBA" id="ARBA00022741"/>
    </source>
</evidence>
<dbReference type="GO" id="GO:0005524">
    <property type="term" value="F:ATP binding"/>
    <property type="evidence" value="ECO:0007669"/>
    <property type="project" value="UniProtKB-KW"/>
</dbReference>
<dbReference type="InterPro" id="IPR027417">
    <property type="entry name" value="P-loop_NTPase"/>
</dbReference>
<reference evidence="5 6" key="1">
    <citation type="journal article" date="2015" name="Nature">
        <title>rRNA introns, odd ribosomes, and small enigmatic genomes across a large radiation of phyla.</title>
        <authorList>
            <person name="Brown C.T."/>
            <person name="Hug L.A."/>
            <person name="Thomas B.C."/>
            <person name="Sharon I."/>
            <person name="Castelle C.J."/>
            <person name="Singh A."/>
            <person name="Wilkins M.J."/>
            <person name="Williams K.H."/>
            <person name="Banfield J.F."/>
        </authorList>
    </citation>
    <scope>NUCLEOTIDE SEQUENCE [LARGE SCALE GENOMIC DNA]</scope>
</reference>
<dbReference type="Pfam" id="PF01078">
    <property type="entry name" value="Mg_chelatase"/>
    <property type="match status" value="1"/>
</dbReference>
<dbReference type="InterPro" id="IPR045006">
    <property type="entry name" value="CHLI-like"/>
</dbReference>
<dbReference type="PANTHER" id="PTHR32039">
    <property type="entry name" value="MAGNESIUM-CHELATASE SUBUNIT CHLI"/>
    <property type="match status" value="1"/>
</dbReference>
<dbReference type="AlphaFoldDB" id="A0A837IK23"/>
<evidence type="ECO:0000256" key="1">
    <source>
        <dbReference type="ARBA" id="ARBA00006354"/>
    </source>
</evidence>
<dbReference type="SUPFAM" id="SSF54211">
    <property type="entry name" value="Ribosomal protein S5 domain 2-like"/>
    <property type="match status" value="1"/>
</dbReference>
<name>A0A837IK23_9BACT</name>
<evidence type="ECO:0000313" key="6">
    <source>
        <dbReference type="Proteomes" id="UP000034462"/>
    </source>
</evidence>
<evidence type="ECO:0000313" key="5">
    <source>
        <dbReference type="EMBL" id="KKU92746.1"/>
    </source>
</evidence>
<dbReference type="Proteomes" id="UP000034462">
    <property type="component" value="Unassembled WGS sequence"/>
</dbReference>
<dbReference type="InterPro" id="IPR001208">
    <property type="entry name" value="MCM_dom"/>
</dbReference>
<dbReference type="InterPro" id="IPR003593">
    <property type="entry name" value="AAA+_ATPase"/>
</dbReference>
<evidence type="ECO:0000259" key="4">
    <source>
        <dbReference type="SMART" id="SM00382"/>
    </source>
</evidence>
<keyword evidence="2" id="KW-0547">Nucleotide-binding</keyword>
<dbReference type="EMBL" id="LCPH01000007">
    <property type="protein sequence ID" value="KKU92746.1"/>
    <property type="molecule type" value="Genomic_DNA"/>
</dbReference>
<dbReference type="PANTHER" id="PTHR32039:SF7">
    <property type="entry name" value="COMPETENCE PROTEIN COMM"/>
    <property type="match status" value="1"/>
</dbReference>
<dbReference type="Gene3D" id="3.40.50.300">
    <property type="entry name" value="P-loop containing nucleotide triphosphate hydrolases"/>
    <property type="match status" value="1"/>
</dbReference>
<proteinExistence type="inferred from homology"/>
<comment type="caution">
    <text evidence="5">The sequence shown here is derived from an EMBL/GenBank/DDBJ whole genome shotgun (WGS) entry which is preliminary data.</text>
</comment>
<keyword evidence="3" id="KW-0067">ATP-binding</keyword>
<dbReference type="Gene3D" id="3.30.230.10">
    <property type="match status" value="1"/>
</dbReference>